<feature type="region of interest" description="Disordered" evidence="1">
    <location>
        <begin position="187"/>
        <end position="275"/>
    </location>
</feature>
<proteinExistence type="predicted"/>
<organism evidence="2">
    <name type="scientific">marine sediment metagenome</name>
    <dbReference type="NCBI Taxonomy" id="412755"/>
    <lineage>
        <taxon>unclassified sequences</taxon>
        <taxon>metagenomes</taxon>
        <taxon>ecological metagenomes</taxon>
    </lineage>
</organism>
<evidence type="ECO:0000256" key="1">
    <source>
        <dbReference type="SAM" id="MobiDB-lite"/>
    </source>
</evidence>
<feature type="compositionally biased region" description="Basic and acidic residues" evidence="1">
    <location>
        <begin position="39"/>
        <end position="82"/>
    </location>
</feature>
<dbReference type="EMBL" id="BARS01018926">
    <property type="protein sequence ID" value="GAF86300.1"/>
    <property type="molecule type" value="Genomic_DNA"/>
</dbReference>
<protein>
    <submittedName>
        <fullName evidence="2">Uncharacterized protein</fullName>
    </submittedName>
</protein>
<feature type="non-terminal residue" evidence="2">
    <location>
        <position position="275"/>
    </location>
</feature>
<name>X0UCV1_9ZZZZ</name>
<feature type="non-terminal residue" evidence="2">
    <location>
        <position position="1"/>
    </location>
</feature>
<dbReference type="AlphaFoldDB" id="X0UCV1"/>
<gene>
    <name evidence="2" type="ORF">S01H1_30723</name>
</gene>
<comment type="caution">
    <text evidence="2">The sequence shown here is derived from an EMBL/GenBank/DDBJ whole genome shotgun (WGS) entry which is preliminary data.</text>
</comment>
<reference evidence="2" key="1">
    <citation type="journal article" date="2014" name="Front. Microbiol.">
        <title>High frequency of phylogenetically diverse reductive dehalogenase-homologous genes in deep subseafloor sedimentary metagenomes.</title>
        <authorList>
            <person name="Kawai M."/>
            <person name="Futagami T."/>
            <person name="Toyoda A."/>
            <person name="Takaki Y."/>
            <person name="Nishi S."/>
            <person name="Hori S."/>
            <person name="Arai W."/>
            <person name="Tsubouchi T."/>
            <person name="Morono Y."/>
            <person name="Uchiyama I."/>
            <person name="Ito T."/>
            <person name="Fujiyama A."/>
            <person name="Inagaki F."/>
            <person name="Takami H."/>
        </authorList>
    </citation>
    <scope>NUCLEOTIDE SEQUENCE</scope>
    <source>
        <strain evidence="2">Expedition CK06-06</strain>
    </source>
</reference>
<feature type="region of interest" description="Disordered" evidence="1">
    <location>
        <begin position="28"/>
        <end position="82"/>
    </location>
</feature>
<evidence type="ECO:0000313" key="2">
    <source>
        <dbReference type="EMBL" id="GAF86300.1"/>
    </source>
</evidence>
<sequence>RDKAACRETNMEVLAKILEKNVVMGGINIESDTDSVKSGGEKEMADKKKEETKKAKETKEPEKKVEKKEPEKKVGSKKKTEDMTLEELQSSLLKDSISAEERNHVIDAIVQKKVDKILADKALYNERRATLTEFTDEELANVNILRDEIFDRFSKDNQIKVLQKTVEDHEYKMRDIVYLQQRINELQQEKENKSTDKGLGKVETGAEKKEEKKTPEKTDVKPTEKKEEKKAEKKEKKPAEKKEPEKKAADKVEVKKDDKNTKKDKAADTDAGGKD</sequence>
<accession>X0UCV1</accession>